<dbReference type="InterPro" id="IPR006578">
    <property type="entry name" value="MADF-dom"/>
</dbReference>
<protein>
    <recommendedName>
        <fullName evidence="3">MADF domain-containing protein</fullName>
    </recommendedName>
</protein>
<dbReference type="eggNOG" id="KOG4282">
    <property type="taxonomic scope" value="Eukaryota"/>
</dbReference>
<dbReference type="PANTHER" id="PTHR31307:SF6">
    <property type="entry name" value="OS01G0718900 PROTEIN"/>
    <property type="match status" value="1"/>
</dbReference>
<dbReference type="Proteomes" id="UP000017836">
    <property type="component" value="Unassembled WGS sequence"/>
</dbReference>
<keyword evidence="1" id="KW-0175">Coiled coil</keyword>
<evidence type="ECO:0000259" key="3">
    <source>
        <dbReference type="PROSITE" id="PS51029"/>
    </source>
</evidence>
<feature type="region of interest" description="Disordered" evidence="2">
    <location>
        <begin position="118"/>
        <end position="151"/>
    </location>
</feature>
<proteinExistence type="predicted"/>
<dbReference type="AlphaFoldDB" id="W1P821"/>
<dbReference type="PANTHER" id="PTHR31307">
    <property type="entry name" value="TRIHELIX TRANSCRIPTION FACTOR ASIL2"/>
    <property type="match status" value="1"/>
</dbReference>
<dbReference type="OMA" id="VAYDWRE"/>
<name>W1P821_AMBTC</name>
<accession>W1P821</accession>
<feature type="domain" description="MADF" evidence="3">
    <location>
        <begin position="1"/>
        <end position="90"/>
    </location>
</feature>
<dbReference type="GO" id="GO:0000976">
    <property type="term" value="F:transcription cis-regulatory region binding"/>
    <property type="evidence" value="ECO:0000318"/>
    <property type="project" value="GO_Central"/>
</dbReference>
<reference evidence="5" key="1">
    <citation type="journal article" date="2013" name="Science">
        <title>The Amborella genome and the evolution of flowering plants.</title>
        <authorList>
            <consortium name="Amborella Genome Project"/>
        </authorList>
    </citation>
    <scope>NUCLEOTIDE SEQUENCE [LARGE SCALE GENOMIC DNA]</scope>
</reference>
<dbReference type="Gramene" id="ERN06032">
    <property type="protein sequence ID" value="ERN06032"/>
    <property type="gene ID" value="AMTR_s00142p00045170"/>
</dbReference>
<evidence type="ECO:0000313" key="4">
    <source>
        <dbReference type="EMBL" id="ERN06032.1"/>
    </source>
</evidence>
<dbReference type="GO" id="GO:0005634">
    <property type="term" value="C:nucleus"/>
    <property type="evidence" value="ECO:0000318"/>
    <property type="project" value="GO_Central"/>
</dbReference>
<dbReference type="InterPro" id="IPR044823">
    <property type="entry name" value="ASIL1/2-like"/>
</dbReference>
<dbReference type="InterPro" id="IPR044822">
    <property type="entry name" value="Myb_DNA-bind_4"/>
</dbReference>
<feature type="coiled-coil region" evidence="1">
    <location>
        <begin position="41"/>
        <end position="68"/>
    </location>
</feature>
<dbReference type="Pfam" id="PF13837">
    <property type="entry name" value="Myb_DNA-bind_4"/>
    <property type="match status" value="1"/>
</dbReference>
<gene>
    <name evidence="4" type="ORF">AMTR_s00142p00045170</name>
</gene>
<organism evidence="4 5">
    <name type="scientific">Amborella trichopoda</name>
    <dbReference type="NCBI Taxonomy" id="13333"/>
    <lineage>
        <taxon>Eukaryota</taxon>
        <taxon>Viridiplantae</taxon>
        <taxon>Streptophyta</taxon>
        <taxon>Embryophyta</taxon>
        <taxon>Tracheophyta</taxon>
        <taxon>Spermatophyta</taxon>
        <taxon>Magnoliopsida</taxon>
        <taxon>Amborellales</taxon>
        <taxon>Amborellaceae</taxon>
        <taxon>Amborella</taxon>
    </lineage>
</organism>
<evidence type="ECO:0000256" key="1">
    <source>
        <dbReference type="SAM" id="Coils"/>
    </source>
</evidence>
<keyword evidence="5" id="KW-1185">Reference proteome</keyword>
<dbReference type="EMBL" id="KI393933">
    <property type="protein sequence ID" value="ERN06032.1"/>
    <property type="molecule type" value="Genomic_DNA"/>
</dbReference>
<dbReference type="HOGENOM" id="CLU_042856_0_1_1"/>
<feature type="coiled-coil region" evidence="1">
    <location>
        <begin position="173"/>
        <end position="229"/>
    </location>
</feature>
<evidence type="ECO:0000256" key="2">
    <source>
        <dbReference type="SAM" id="MobiDB-lite"/>
    </source>
</evidence>
<dbReference type="PROSITE" id="PS51029">
    <property type="entry name" value="MADF"/>
    <property type="match status" value="1"/>
</dbReference>
<sequence>MVLLEAWGERFLQHGRKSLRSDEWAEVSKRVSASSETPRTEAQCRNRLDTLKKKFKREKQRIAEAKALGHTSSSKWPYFKKMDRLMSQVSSATPQASPQAPARLACGLDSGEFVFGNPRICLNPPGDSPESSDSGSGDSPPPLPKRARVSDWGSDGGSFRLLADSIQRFGEIYEKIENSKRQQMMELERMRMDFQRELELQKRHIMERAQAEIAKMREEEEEEEEDEDEEIDVSVTNGYEESTAQRANCVWGLFVNLV</sequence>
<feature type="compositionally biased region" description="Low complexity" evidence="2">
    <location>
        <begin position="124"/>
        <end position="138"/>
    </location>
</feature>
<evidence type="ECO:0000313" key="5">
    <source>
        <dbReference type="Proteomes" id="UP000017836"/>
    </source>
</evidence>